<protein>
    <recommendedName>
        <fullName evidence="5">Haloacid dehalogenase-like hydrolase domain-containing protein 2</fullName>
    </recommendedName>
</protein>
<dbReference type="InterPro" id="IPR036412">
    <property type="entry name" value="HAD-like_sf"/>
</dbReference>
<dbReference type="GO" id="GO:0005737">
    <property type="term" value="C:cytoplasm"/>
    <property type="evidence" value="ECO:0007669"/>
    <property type="project" value="TreeGrafter"/>
</dbReference>
<sequence length="294" mass="31446">MGSLVSTSSRSLCCFSAPLKLIADMTRLRALFIDLSGTLHVEDSPANGAAAALKRLREAGLVLRFVSNTSKESRSSLLQKMQKMDLDVREEELFTSLSAVRDLVAKRSLNPLYLLSPSAQSDFPTSSPPYDSVVVGLAPTAFEYSKLNEAFRLLAGEEGRGKKGEVPLVVTHKARFFGDKDGKLSLGPGPFISALEEAAGCQAEVVGKPSHAFFQLALDSLASQGFENSEIGMVGDDAVQDVGPAVAALGFRRFLVQTGKYRQGDEDRLEQGEGQSAVWVGADFVAAVEAILAE</sequence>
<dbReference type="Pfam" id="PF13344">
    <property type="entry name" value="Hydrolase_6"/>
    <property type="match status" value="1"/>
</dbReference>
<dbReference type="Gene3D" id="3.40.50.1000">
    <property type="entry name" value="HAD superfamily/HAD-like"/>
    <property type="match status" value="2"/>
</dbReference>
<dbReference type="STRING" id="5288.A0A5C5G8I7"/>
<reference evidence="6 7" key="1">
    <citation type="submission" date="2019-03" db="EMBL/GenBank/DDBJ databases">
        <title>Rhodosporidium diobovatum UCD-FST 08-225 genome sequencing, assembly, and annotation.</title>
        <authorList>
            <person name="Fakankun I.U."/>
            <person name="Fristensky B."/>
            <person name="Levin D.B."/>
        </authorList>
    </citation>
    <scope>NUCLEOTIDE SEQUENCE [LARGE SCALE GENOMIC DNA]</scope>
    <source>
        <strain evidence="6 7">UCD-FST 08-225</strain>
    </source>
</reference>
<dbReference type="Proteomes" id="UP000311382">
    <property type="component" value="Unassembled WGS sequence"/>
</dbReference>
<dbReference type="GO" id="GO:0016791">
    <property type="term" value="F:phosphatase activity"/>
    <property type="evidence" value="ECO:0007669"/>
    <property type="project" value="InterPro"/>
</dbReference>
<proteinExistence type="inferred from homology"/>
<comment type="cofactor">
    <cofactor evidence="1">
        <name>Mg(2+)</name>
        <dbReference type="ChEBI" id="CHEBI:18420"/>
    </cofactor>
</comment>
<accession>A0A5C5G8I7</accession>
<dbReference type="Pfam" id="PF13242">
    <property type="entry name" value="Hydrolase_like"/>
    <property type="match status" value="1"/>
</dbReference>
<organism evidence="6 7">
    <name type="scientific">Rhodotorula diobovata</name>
    <dbReference type="NCBI Taxonomy" id="5288"/>
    <lineage>
        <taxon>Eukaryota</taxon>
        <taxon>Fungi</taxon>
        <taxon>Dikarya</taxon>
        <taxon>Basidiomycota</taxon>
        <taxon>Pucciniomycotina</taxon>
        <taxon>Microbotryomycetes</taxon>
        <taxon>Sporidiobolales</taxon>
        <taxon>Sporidiobolaceae</taxon>
        <taxon>Rhodotorula</taxon>
    </lineage>
</organism>
<dbReference type="PANTHER" id="PTHR19288:SF46">
    <property type="entry name" value="HALOACID DEHALOGENASE-LIKE HYDROLASE DOMAIN-CONTAINING PROTEIN 2"/>
    <property type="match status" value="1"/>
</dbReference>
<keyword evidence="7" id="KW-1185">Reference proteome</keyword>
<dbReference type="NCBIfam" id="TIGR01458">
    <property type="entry name" value="HAD-SF-IIA-hyp3"/>
    <property type="match status" value="1"/>
</dbReference>
<dbReference type="AlphaFoldDB" id="A0A5C5G8I7"/>
<evidence type="ECO:0000256" key="2">
    <source>
        <dbReference type="ARBA" id="ARBA00007958"/>
    </source>
</evidence>
<keyword evidence="3" id="KW-0479">Metal-binding</keyword>
<comment type="caution">
    <text evidence="6">The sequence shown here is derived from an EMBL/GenBank/DDBJ whole genome shotgun (WGS) entry which is preliminary data.</text>
</comment>
<gene>
    <name evidence="6" type="ORF">DMC30DRAFT_370752</name>
</gene>
<name>A0A5C5G8I7_9BASI</name>
<evidence type="ECO:0000256" key="1">
    <source>
        <dbReference type="ARBA" id="ARBA00001946"/>
    </source>
</evidence>
<evidence type="ECO:0000313" key="6">
    <source>
        <dbReference type="EMBL" id="TNY24736.1"/>
    </source>
</evidence>
<dbReference type="PANTHER" id="PTHR19288">
    <property type="entry name" value="4-NITROPHENYLPHOSPHATASE-RELATED"/>
    <property type="match status" value="1"/>
</dbReference>
<dbReference type="GO" id="GO:0046872">
    <property type="term" value="F:metal ion binding"/>
    <property type="evidence" value="ECO:0007669"/>
    <property type="project" value="UniProtKB-KW"/>
</dbReference>
<evidence type="ECO:0000256" key="4">
    <source>
        <dbReference type="ARBA" id="ARBA00022842"/>
    </source>
</evidence>
<dbReference type="InterPro" id="IPR006355">
    <property type="entry name" value="LHPP/HDHD2"/>
</dbReference>
<evidence type="ECO:0000256" key="5">
    <source>
        <dbReference type="ARBA" id="ARBA00039666"/>
    </source>
</evidence>
<dbReference type="OrthoDB" id="426235at2759"/>
<comment type="similarity">
    <text evidence="2">Belongs to the HAD-like hydrolase superfamily.</text>
</comment>
<evidence type="ECO:0000256" key="3">
    <source>
        <dbReference type="ARBA" id="ARBA00022723"/>
    </source>
</evidence>
<evidence type="ECO:0000313" key="7">
    <source>
        <dbReference type="Proteomes" id="UP000311382"/>
    </source>
</evidence>
<dbReference type="SUPFAM" id="SSF56784">
    <property type="entry name" value="HAD-like"/>
    <property type="match status" value="1"/>
</dbReference>
<keyword evidence="4" id="KW-0460">Magnesium</keyword>
<dbReference type="EMBL" id="SOZI01000001">
    <property type="protein sequence ID" value="TNY24736.1"/>
    <property type="molecule type" value="Genomic_DNA"/>
</dbReference>
<dbReference type="InterPro" id="IPR006357">
    <property type="entry name" value="HAD-SF_hydro_IIA"/>
</dbReference>
<dbReference type="InterPro" id="IPR023214">
    <property type="entry name" value="HAD_sf"/>
</dbReference>